<dbReference type="Proteomes" id="UP001175271">
    <property type="component" value="Unassembled WGS sequence"/>
</dbReference>
<keyword evidence="1" id="KW-0175">Coiled coil</keyword>
<accession>A0AA39HCV3</accession>
<feature type="region of interest" description="Disordered" evidence="2">
    <location>
        <begin position="251"/>
        <end position="291"/>
    </location>
</feature>
<proteinExistence type="predicted"/>
<evidence type="ECO:0000256" key="1">
    <source>
        <dbReference type="SAM" id="Coils"/>
    </source>
</evidence>
<sequence>MAPVAPYKAQITKHEKKSEEFIARMEEILQDDLSFPREDSELDNYLTEQGRRLSDADVRRLETAAQGMKDKLAKLEAVSEQAEDESIESYTETALDFIMRVEELVADAKWHIDQVKQRREELETGRQQLNATIRKIRSACHKAIPVDFKLGKLRTMEQGVDEFHGTAATERDSTNAKVVGNSGMITKRTGYCVRFSDKDDETKEQSPPIYNIAAVRLRSSFKTYARDEKVLKECQKTTDDQLQKGVIEEADLDTDEPSNETTKLRSVHDGSHHHKDKPSRNETLNTGQDEQHRNEIKPNMLNIHKKTKQTFEEIHMSLREHSPWKGAFYERLIQSIKHSYAKAVGRRILNLDDFTTVMIEIEGTLNSRPLAYQSTDIDDFESIRPIDFVQRSVMLTPNMETIASDTDEDDYRPAHERNRFQSRNQAFDALRKSTNIVEQFWKKWSELYLINLRDYYALRQGKTTNREPEQGEIVLLIEDELPRNAWMLGLIEAVIRGKDDSKINSVKPNVTIKSKTIRDSVSGSTPGIDLKARLAIRKEEYGVDLEKRI</sequence>
<feature type="coiled-coil region" evidence="1">
    <location>
        <begin position="58"/>
        <end position="85"/>
    </location>
</feature>
<gene>
    <name evidence="4" type="ORF">QR680_016179</name>
</gene>
<dbReference type="EMBL" id="JAUCMV010000004">
    <property type="protein sequence ID" value="KAK0402162.1"/>
    <property type="molecule type" value="Genomic_DNA"/>
</dbReference>
<dbReference type="InterPro" id="IPR040676">
    <property type="entry name" value="DUF5641"/>
</dbReference>
<dbReference type="PANTHER" id="PTHR47331">
    <property type="entry name" value="PHD-TYPE DOMAIN-CONTAINING PROTEIN"/>
    <property type="match status" value="1"/>
</dbReference>
<evidence type="ECO:0000259" key="3">
    <source>
        <dbReference type="Pfam" id="PF18701"/>
    </source>
</evidence>
<comment type="caution">
    <text evidence="4">The sequence shown here is derived from an EMBL/GenBank/DDBJ whole genome shotgun (WGS) entry which is preliminary data.</text>
</comment>
<organism evidence="4 5">
    <name type="scientific">Steinernema hermaphroditum</name>
    <dbReference type="NCBI Taxonomy" id="289476"/>
    <lineage>
        <taxon>Eukaryota</taxon>
        <taxon>Metazoa</taxon>
        <taxon>Ecdysozoa</taxon>
        <taxon>Nematoda</taxon>
        <taxon>Chromadorea</taxon>
        <taxon>Rhabditida</taxon>
        <taxon>Tylenchina</taxon>
        <taxon>Panagrolaimomorpha</taxon>
        <taxon>Strongyloidoidea</taxon>
        <taxon>Steinernematidae</taxon>
        <taxon>Steinernema</taxon>
    </lineage>
</organism>
<evidence type="ECO:0000256" key="2">
    <source>
        <dbReference type="SAM" id="MobiDB-lite"/>
    </source>
</evidence>
<reference evidence="4" key="1">
    <citation type="submission" date="2023-06" db="EMBL/GenBank/DDBJ databases">
        <title>Genomic analysis of the entomopathogenic nematode Steinernema hermaphroditum.</title>
        <authorList>
            <person name="Schwarz E.M."/>
            <person name="Heppert J.K."/>
            <person name="Baniya A."/>
            <person name="Schwartz H.T."/>
            <person name="Tan C.-H."/>
            <person name="Antoshechkin I."/>
            <person name="Sternberg P.W."/>
            <person name="Goodrich-Blair H."/>
            <person name="Dillman A.R."/>
        </authorList>
    </citation>
    <scope>NUCLEOTIDE SEQUENCE</scope>
    <source>
        <strain evidence="4">PS9179</strain>
        <tissue evidence="4">Whole animal</tissue>
    </source>
</reference>
<dbReference type="AlphaFoldDB" id="A0AA39HCV3"/>
<feature type="domain" description="DUF5641" evidence="3">
    <location>
        <begin position="432"/>
        <end position="501"/>
    </location>
</feature>
<evidence type="ECO:0000313" key="4">
    <source>
        <dbReference type="EMBL" id="KAK0402162.1"/>
    </source>
</evidence>
<feature type="coiled-coil region" evidence="1">
    <location>
        <begin position="112"/>
        <end position="139"/>
    </location>
</feature>
<protein>
    <recommendedName>
        <fullName evidence="3">DUF5641 domain-containing protein</fullName>
    </recommendedName>
</protein>
<evidence type="ECO:0000313" key="5">
    <source>
        <dbReference type="Proteomes" id="UP001175271"/>
    </source>
</evidence>
<keyword evidence="5" id="KW-1185">Reference proteome</keyword>
<dbReference type="Pfam" id="PF18701">
    <property type="entry name" value="DUF5641"/>
    <property type="match status" value="1"/>
</dbReference>
<name>A0AA39HCV3_9BILA</name>